<feature type="binding site" evidence="13">
    <location>
        <position position="256"/>
    </location>
    <ligand>
        <name>Mg(2+)</name>
        <dbReference type="ChEBI" id="CHEBI:18420"/>
        <note>shared with beta subunit</note>
    </ligand>
</feature>
<dbReference type="GO" id="GO:0006432">
    <property type="term" value="P:phenylalanyl-tRNA aminoacylation"/>
    <property type="evidence" value="ECO:0007669"/>
    <property type="project" value="UniProtKB-UniRule"/>
</dbReference>
<dbReference type="NCBIfam" id="TIGR00468">
    <property type="entry name" value="pheS"/>
    <property type="match status" value="1"/>
</dbReference>
<comment type="subcellular location">
    <subcellularLocation>
        <location evidence="1 13">Cytoplasm</location>
    </subcellularLocation>
</comment>
<dbReference type="InterPro" id="IPR002319">
    <property type="entry name" value="Phenylalanyl-tRNA_Synthase"/>
</dbReference>
<keyword evidence="4 13" id="KW-0963">Cytoplasm</keyword>
<dbReference type="PROSITE" id="PS50862">
    <property type="entry name" value="AA_TRNA_LIGASE_II"/>
    <property type="match status" value="1"/>
</dbReference>
<evidence type="ECO:0000313" key="17">
    <source>
        <dbReference type="Proteomes" id="UP000183995"/>
    </source>
</evidence>
<keyword evidence="11 13" id="KW-0030">Aminoacyl-tRNA synthetase</keyword>
<dbReference type="PANTHER" id="PTHR11538:SF41">
    <property type="entry name" value="PHENYLALANINE--TRNA LIGASE, MITOCHONDRIAL"/>
    <property type="match status" value="1"/>
</dbReference>
<protein>
    <recommendedName>
        <fullName evidence="13">Phenylalanine--tRNA ligase alpha subunit</fullName>
        <ecNumber evidence="13">6.1.1.20</ecNumber>
    </recommendedName>
    <alternativeName>
        <fullName evidence="13">Phenylalanyl-tRNA synthetase alpha subunit</fullName>
        <shortName evidence="13">PheRS</shortName>
    </alternativeName>
</protein>
<accession>A0A1M5WE67</accession>
<dbReference type="InterPro" id="IPR010978">
    <property type="entry name" value="tRNA-bd_arm"/>
</dbReference>
<dbReference type="InterPro" id="IPR045864">
    <property type="entry name" value="aa-tRNA-synth_II/BPL/LPL"/>
</dbReference>
<keyword evidence="9 13" id="KW-0460">Magnesium</keyword>
<keyword evidence="10 13" id="KW-0648">Protein biosynthesis</keyword>
<evidence type="ECO:0000256" key="4">
    <source>
        <dbReference type="ARBA" id="ARBA00022490"/>
    </source>
</evidence>
<evidence type="ECO:0000256" key="12">
    <source>
        <dbReference type="ARBA" id="ARBA00049255"/>
    </source>
</evidence>
<dbReference type="InterPro" id="IPR022911">
    <property type="entry name" value="Phe_tRNA_ligase_alpha1_bac"/>
</dbReference>
<dbReference type="Pfam" id="PF01409">
    <property type="entry name" value="tRNA-synt_2d"/>
    <property type="match status" value="1"/>
</dbReference>
<comment type="catalytic activity">
    <reaction evidence="12 13">
        <text>tRNA(Phe) + L-phenylalanine + ATP = L-phenylalanyl-tRNA(Phe) + AMP + diphosphate + H(+)</text>
        <dbReference type="Rhea" id="RHEA:19413"/>
        <dbReference type="Rhea" id="RHEA-COMP:9668"/>
        <dbReference type="Rhea" id="RHEA-COMP:9699"/>
        <dbReference type="ChEBI" id="CHEBI:15378"/>
        <dbReference type="ChEBI" id="CHEBI:30616"/>
        <dbReference type="ChEBI" id="CHEBI:33019"/>
        <dbReference type="ChEBI" id="CHEBI:58095"/>
        <dbReference type="ChEBI" id="CHEBI:78442"/>
        <dbReference type="ChEBI" id="CHEBI:78531"/>
        <dbReference type="ChEBI" id="CHEBI:456215"/>
        <dbReference type="EC" id="6.1.1.20"/>
    </reaction>
</comment>
<dbReference type="RefSeq" id="WP_073076771.1">
    <property type="nucleotide sequence ID" value="NZ_FQXV01000003.1"/>
</dbReference>
<reference evidence="16 17" key="1">
    <citation type="submission" date="2016-11" db="EMBL/GenBank/DDBJ databases">
        <authorList>
            <person name="Jaros S."/>
            <person name="Januszkiewicz K."/>
            <person name="Wedrychowicz H."/>
        </authorList>
    </citation>
    <scope>NUCLEOTIDE SEQUENCE [LARGE SCALE GENOMIC DNA]</scope>
    <source>
        <strain evidence="16 17">DSM 10068</strain>
    </source>
</reference>
<comment type="subunit">
    <text evidence="3 13">Tetramer of two alpha and two beta subunits.</text>
</comment>
<evidence type="ECO:0000256" key="5">
    <source>
        <dbReference type="ARBA" id="ARBA00022598"/>
    </source>
</evidence>
<comment type="cofactor">
    <cofactor evidence="13">
        <name>Mg(2+)</name>
        <dbReference type="ChEBI" id="CHEBI:18420"/>
    </cofactor>
    <text evidence="13">Binds 2 magnesium ions per tetramer.</text>
</comment>
<name>A0A1M5WE67_9FIRM</name>
<dbReference type="GO" id="GO:0005524">
    <property type="term" value="F:ATP binding"/>
    <property type="evidence" value="ECO:0007669"/>
    <property type="project" value="UniProtKB-UniRule"/>
</dbReference>
<dbReference type="GO" id="GO:0016740">
    <property type="term" value="F:transferase activity"/>
    <property type="evidence" value="ECO:0007669"/>
    <property type="project" value="UniProtKB-ARBA"/>
</dbReference>
<dbReference type="AlphaFoldDB" id="A0A1M5WE67"/>
<evidence type="ECO:0000256" key="10">
    <source>
        <dbReference type="ARBA" id="ARBA00022917"/>
    </source>
</evidence>
<evidence type="ECO:0000256" key="14">
    <source>
        <dbReference type="SAM" id="Coils"/>
    </source>
</evidence>
<feature type="coiled-coil region" evidence="14">
    <location>
        <begin position="61"/>
        <end position="88"/>
    </location>
</feature>
<keyword evidence="17" id="KW-1185">Reference proteome</keyword>
<dbReference type="SUPFAM" id="SSF46589">
    <property type="entry name" value="tRNA-binding arm"/>
    <property type="match status" value="1"/>
</dbReference>
<keyword evidence="14" id="KW-0175">Coiled coil</keyword>
<evidence type="ECO:0000256" key="2">
    <source>
        <dbReference type="ARBA" id="ARBA00010207"/>
    </source>
</evidence>
<evidence type="ECO:0000256" key="1">
    <source>
        <dbReference type="ARBA" id="ARBA00004496"/>
    </source>
</evidence>
<dbReference type="STRING" id="1123282.SAMN02745823_01221"/>
<dbReference type="Proteomes" id="UP000183995">
    <property type="component" value="Unassembled WGS sequence"/>
</dbReference>
<dbReference type="OrthoDB" id="9800719at2"/>
<evidence type="ECO:0000256" key="6">
    <source>
        <dbReference type="ARBA" id="ARBA00022723"/>
    </source>
</evidence>
<feature type="domain" description="Aminoacyl-transfer RNA synthetases class-II family profile" evidence="15">
    <location>
        <begin position="113"/>
        <end position="332"/>
    </location>
</feature>
<evidence type="ECO:0000256" key="11">
    <source>
        <dbReference type="ARBA" id="ARBA00023146"/>
    </source>
</evidence>
<dbReference type="GO" id="GO:0140096">
    <property type="term" value="F:catalytic activity, acting on a protein"/>
    <property type="evidence" value="ECO:0007669"/>
    <property type="project" value="UniProtKB-ARBA"/>
</dbReference>
<dbReference type="Pfam" id="PF02912">
    <property type="entry name" value="Phe_tRNA-synt_N"/>
    <property type="match status" value="1"/>
</dbReference>
<dbReference type="InterPro" id="IPR006195">
    <property type="entry name" value="aa-tRNA-synth_II"/>
</dbReference>
<keyword evidence="7 13" id="KW-0547">Nucleotide-binding</keyword>
<keyword evidence="5 13" id="KW-0436">Ligase</keyword>
<keyword evidence="8 13" id="KW-0067">ATP-binding</keyword>
<dbReference type="EMBL" id="FQXV01000003">
    <property type="protein sequence ID" value="SHH85760.1"/>
    <property type="molecule type" value="Genomic_DNA"/>
</dbReference>
<sequence length="341" mass="37580">MKEQLEKSKTEAMAALAAASDTAALEAVRVRFLGKKGEITAILKQMGALSAEERPVIGQLANQIRAALEEAIEERAALIEEKELAGRLVSEALDVTVPGTKVSIGHRHPMSIVLDEAKDIFIGMGFSIAEGPEVELSVYDFDKLNIPVGHTVREWHDTFYITEDESVHLRCQTSPVQVRVMESQAPPIRIISPGRVYRKDEVDATHSPMFHQIEGLVVDKGITMGNLKGTLNMLVEKLYGAGTATRFRPHHFPFTEPSCEVDVQCFNCGGSGCRVCKGEGWIELLGAGMVHPKVLAGCGIDPDVYSGFAFGIGLERMTLLRYSIDDMRLIFENDMRFLSQF</sequence>
<dbReference type="CDD" id="cd00496">
    <property type="entry name" value="PheRS_alpha_core"/>
    <property type="match status" value="1"/>
</dbReference>
<evidence type="ECO:0000256" key="8">
    <source>
        <dbReference type="ARBA" id="ARBA00022840"/>
    </source>
</evidence>
<evidence type="ECO:0000256" key="7">
    <source>
        <dbReference type="ARBA" id="ARBA00022741"/>
    </source>
</evidence>
<gene>
    <name evidence="13" type="primary">pheS</name>
    <name evidence="16" type="ORF">SAMN02745823_01221</name>
</gene>
<evidence type="ECO:0000313" key="16">
    <source>
        <dbReference type="EMBL" id="SHH85760.1"/>
    </source>
</evidence>
<comment type="similarity">
    <text evidence="2 13">Belongs to the class-II aminoacyl-tRNA synthetase family. Phe-tRNA synthetase alpha subunit type 1 subfamily.</text>
</comment>
<dbReference type="SUPFAM" id="SSF55681">
    <property type="entry name" value="Class II aaRS and biotin synthetases"/>
    <property type="match status" value="1"/>
</dbReference>
<evidence type="ECO:0000259" key="15">
    <source>
        <dbReference type="PROSITE" id="PS50862"/>
    </source>
</evidence>
<dbReference type="GO" id="GO:0005737">
    <property type="term" value="C:cytoplasm"/>
    <property type="evidence" value="ECO:0007669"/>
    <property type="project" value="UniProtKB-SubCell"/>
</dbReference>
<proteinExistence type="inferred from homology"/>
<dbReference type="FunFam" id="3.30.930.10:FF:000003">
    <property type="entry name" value="Phenylalanine--tRNA ligase alpha subunit"/>
    <property type="match status" value="1"/>
</dbReference>
<evidence type="ECO:0000256" key="3">
    <source>
        <dbReference type="ARBA" id="ARBA00011209"/>
    </source>
</evidence>
<evidence type="ECO:0000256" key="13">
    <source>
        <dbReference type="HAMAP-Rule" id="MF_00281"/>
    </source>
</evidence>
<evidence type="ECO:0000256" key="9">
    <source>
        <dbReference type="ARBA" id="ARBA00022842"/>
    </source>
</evidence>
<dbReference type="PANTHER" id="PTHR11538">
    <property type="entry name" value="PHENYLALANYL-TRNA SYNTHETASE"/>
    <property type="match status" value="1"/>
</dbReference>
<organism evidence="16 17">
    <name type="scientific">Sporobacter termitidis DSM 10068</name>
    <dbReference type="NCBI Taxonomy" id="1123282"/>
    <lineage>
        <taxon>Bacteria</taxon>
        <taxon>Bacillati</taxon>
        <taxon>Bacillota</taxon>
        <taxon>Clostridia</taxon>
        <taxon>Eubacteriales</taxon>
        <taxon>Oscillospiraceae</taxon>
        <taxon>Sporobacter</taxon>
    </lineage>
</organism>
<dbReference type="InterPro" id="IPR004529">
    <property type="entry name" value="Phe-tRNA-synth_IIc_asu"/>
</dbReference>
<dbReference type="InterPro" id="IPR004188">
    <property type="entry name" value="Phe-tRNA_ligase_II_N"/>
</dbReference>
<dbReference type="Gene3D" id="3.30.930.10">
    <property type="entry name" value="Bira Bifunctional Protein, Domain 2"/>
    <property type="match status" value="1"/>
</dbReference>
<dbReference type="HAMAP" id="MF_00281">
    <property type="entry name" value="Phe_tRNA_synth_alpha1"/>
    <property type="match status" value="1"/>
</dbReference>
<dbReference type="GO" id="GO:0000049">
    <property type="term" value="F:tRNA binding"/>
    <property type="evidence" value="ECO:0007669"/>
    <property type="project" value="InterPro"/>
</dbReference>
<dbReference type="EC" id="6.1.1.20" evidence="13"/>
<dbReference type="GO" id="GO:0000287">
    <property type="term" value="F:magnesium ion binding"/>
    <property type="evidence" value="ECO:0007669"/>
    <property type="project" value="UniProtKB-UniRule"/>
</dbReference>
<dbReference type="GO" id="GO:0004826">
    <property type="term" value="F:phenylalanine-tRNA ligase activity"/>
    <property type="evidence" value="ECO:0007669"/>
    <property type="project" value="UniProtKB-UniRule"/>
</dbReference>
<keyword evidence="6 13" id="KW-0479">Metal-binding</keyword>